<comment type="catalytic activity">
    <reaction evidence="5 6">
        <text>octanoyl-[ACP] + L-lysyl-[protein] = N(6)-octanoyl-L-lysyl-[protein] + holo-[ACP] + H(+)</text>
        <dbReference type="Rhea" id="RHEA:17665"/>
        <dbReference type="Rhea" id="RHEA-COMP:9636"/>
        <dbReference type="Rhea" id="RHEA-COMP:9685"/>
        <dbReference type="Rhea" id="RHEA-COMP:9752"/>
        <dbReference type="Rhea" id="RHEA-COMP:9928"/>
        <dbReference type="ChEBI" id="CHEBI:15378"/>
        <dbReference type="ChEBI" id="CHEBI:29969"/>
        <dbReference type="ChEBI" id="CHEBI:64479"/>
        <dbReference type="ChEBI" id="CHEBI:78463"/>
        <dbReference type="ChEBI" id="CHEBI:78809"/>
        <dbReference type="EC" id="2.3.1.181"/>
    </reaction>
</comment>
<evidence type="ECO:0000256" key="7">
    <source>
        <dbReference type="PIRSR" id="PIRSR016262-1"/>
    </source>
</evidence>
<dbReference type="PROSITE" id="PS01313">
    <property type="entry name" value="LIPB"/>
    <property type="match status" value="1"/>
</dbReference>
<dbReference type="PANTHER" id="PTHR10993">
    <property type="entry name" value="OCTANOYLTRANSFERASE"/>
    <property type="match status" value="1"/>
</dbReference>
<dbReference type="NCBIfam" id="NF010925">
    <property type="entry name" value="PRK14345.1"/>
    <property type="match status" value="1"/>
</dbReference>
<dbReference type="NCBIfam" id="NF010921">
    <property type="entry name" value="PRK14341.1"/>
    <property type="match status" value="1"/>
</dbReference>
<dbReference type="EC" id="2.3.1.181" evidence="5 6"/>
<keyword evidence="2 5" id="KW-0808">Transferase</keyword>
<keyword evidence="3 5" id="KW-0012">Acyltransferase</keyword>
<evidence type="ECO:0000256" key="8">
    <source>
        <dbReference type="PIRSR" id="PIRSR016262-2"/>
    </source>
</evidence>
<gene>
    <name evidence="5 11" type="primary">lipB</name>
    <name evidence="11" type="ORF">Cva_00484</name>
</gene>
<dbReference type="GO" id="GO:0033819">
    <property type="term" value="F:lipoyl(octanoyl) transferase activity"/>
    <property type="evidence" value="ECO:0007669"/>
    <property type="project" value="UniProtKB-EC"/>
</dbReference>
<dbReference type="CDD" id="cd16444">
    <property type="entry name" value="LipB"/>
    <property type="match status" value="1"/>
</dbReference>
<dbReference type="NCBIfam" id="TIGR00214">
    <property type="entry name" value="lipB"/>
    <property type="match status" value="1"/>
</dbReference>
<dbReference type="GO" id="GO:0009249">
    <property type="term" value="P:protein lipoylation"/>
    <property type="evidence" value="ECO:0007669"/>
    <property type="project" value="InterPro"/>
</dbReference>
<dbReference type="Gene3D" id="3.30.930.10">
    <property type="entry name" value="Bira Bifunctional Protein, Domain 2"/>
    <property type="match status" value="1"/>
</dbReference>
<feature type="binding site" evidence="5 8">
    <location>
        <begin position="68"/>
        <end position="75"/>
    </location>
    <ligand>
        <name>substrate</name>
    </ligand>
</feature>
<organism evidence="11 12">
    <name type="scientific">Caedimonas varicaedens</name>
    <dbReference type="NCBI Taxonomy" id="1629334"/>
    <lineage>
        <taxon>Bacteria</taxon>
        <taxon>Pseudomonadati</taxon>
        <taxon>Pseudomonadota</taxon>
        <taxon>Alphaproteobacteria</taxon>
        <taxon>Holosporales</taxon>
        <taxon>Caedimonadaceae</taxon>
        <taxon>Caedimonas</taxon>
    </lineage>
</organism>
<dbReference type="AlphaFoldDB" id="A0A0K8MD66"/>
<dbReference type="InterPro" id="IPR020605">
    <property type="entry name" value="Octanoyltransferase_CS"/>
</dbReference>
<evidence type="ECO:0000256" key="3">
    <source>
        <dbReference type="ARBA" id="ARBA00023315"/>
    </source>
</evidence>
<dbReference type="InterPro" id="IPR004143">
    <property type="entry name" value="BPL_LPL_catalytic"/>
</dbReference>
<reference evidence="11 12" key="1">
    <citation type="submission" date="2015-03" db="EMBL/GenBank/DDBJ databases">
        <title>Caedibacter varicaedens, whole genome shotgun sequence.</title>
        <authorList>
            <person name="Suzuki H."/>
            <person name="Dapper A.L."/>
            <person name="Gibson A.K."/>
            <person name="Jackson C."/>
            <person name="Lee H."/>
            <person name="Pejaver V.R."/>
            <person name="Doak T."/>
            <person name="Lynch M."/>
        </authorList>
    </citation>
    <scope>NUCLEOTIDE SEQUENCE [LARGE SCALE GENOMIC DNA]</scope>
</reference>
<dbReference type="InterPro" id="IPR000544">
    <property type="entry name" value="Octanoyltransferase"/>
</dbReference>
<evidence type="ECO:0000256" key="4">
    <source>
        <dbReference type="ARBA" id="ARBA00024732"/>
    </source>
</evidence>
<feature type="site" description="Lowers pKa of active site Cys" evidence="5 9">
    <location>
        <position position="137"/>
    </location>
</feature>
<dbReference type="PANTHER" id="PTHR10993:SF7">
    <property type="entry name" value="LIPOYLTRANSFERASE 2, MITOCHONDRIAL-RELATED"/>
    <property type="match status" value="1"/>
</dbReference>
<dbReference type="HAMAP" id="MF_00013">
    <property type="entry name" value="LipB"/>
    <property type="match status" value="1"/>
</dbReference>
<keyword evidence="5" id="KW-0963">Cytoplasm</keyword>
<evidence type="ECO:0000256" key="5">
    <source>
        <dbReference type="HAMAP-Rule" id="MF_00013"/>
    </source>
</evidence>
<keyword evidence="12" id="KW-1185">Reference proteome</keyword>
<comment type="subcellular location">
    <subcellularLocation>
        <location evidence="5">Cytoplasm</location>
    </subcellularLocation>
</comment>
<dbReference type="Pfam" id="PF21948">
    <property type="entry name" value="LplA-B_cat"/>
    <property type="match status" value="1"/>
</dbReference>
<comment type="similarity">
    <text evidence="5 6">Belongs to the LipB family.</text>
</comment>
<accession>A0A0K8MD66</accession>
<dbReference type="PIRSF" id="PIRSF016262">
    <property type="entry name" value="LPLase"/>
    <property type="match status" value="1"/>
</dbReference>
<dbReference type="PROSITE" id="PS51733">
    <property type="entry name" value="BPL_LPL_CATALYTIC"/>
    <property type="match status" value="1"/>
</dbReference>
<evidence type="ECO:0000256" key="2">
    <source>
        <dbReference type="ARBA" id="ARBA00022679"/>
    </source>
</evidence>
<feature type="domain" description="BPL/LPL catalytic" evidence="10">
    <location>
        <begin position="29"/>
        <end position="209"/>
    </location>
</feature>
<dbReference type="EMBL" id="BBVC01000019">
    <property type="protein sequence ID" value="GAO97844.1"/>
    <property type="molecule type" value="Genomic_DNA"/>
</dbReference>
<sequence length="234" mass="26768">MIFRKLLHVADYPETVMRMETHVDHMLTGFASEEVWLLEHPNIYTLGTSAKDSDVLSPDLLPLYRTGRGGQVTYHGTGQRIAYVMIDLSQRKQDLRWYVQMLEEWLIITLKDLGIKGERRRERVGIWVSDEKGKEQKVAAIGVRVKKWITFHGISLNVNPDLSYYQNIIPCGLSDYGVTSLHDRGVQANLHAVDDALEKNFRLLFDHGYSPTNSSPTQFASVQSAWVHDHSEES</sequence>
<comment type="function">
    <text evidence="4 5 6">Catalyzes the transfer of endogenously produced octanoic acid from octanoyl-acyl-carrier-protein onto the lipoyl domains of lipoate-dependent enzymes. Lipoyl-ACP can also act as a substrate although octanoyl-ACP is likely to be the physiological substrate.</text>
</comment>
<comment type="pathway">
    <text evidence="1 5 6">Protein modification; protein lipoylation via endogenous pathway; protein N(6)-(lipoyl)lysine from octanoyl-[acyl-carrier-protein]: step 1/2.</text>
</comment>
<dbReference type="InterPro" id="IPR045864">
    <property type="entry name" value="aa-tRNA-synth_II/BPL/LPL"/>
</dbReference>
<comment type="miscellaneous">
    <text evidence="5">In the reaction, the free carboxyl group of octanoic acid is attached via an amide linkage to the epsilon-amino group of a specific lysine residue of lipoyl domains of lipoate-dependent enzymes.</text>
</comment>
<evidence type="ECO:0000256" key="1">
    <source>
        <dbReference type="ARBA" id="ARBA00004821"/>
    </source>
</evidence>
<comment type="caution">
    <text evidence="11">The sequence shown here is derived from an EMBL/GenBank/DDBJ whole genome shotgun (WGS) entry which is preliminary data.</text>
</comment>
<evidence type="ECO:0000256" key="9">
    <source>
        <dbReference type="PIRSR" id="PIRSR016262-3"/>
    </source>
</evidence>
<feature type="binding site" evidence="5 8">
    <location>
        <begin position="153"/>
        <end position="155"/>
    </location>
    <ligand>
        <name>substrate</name>
    </ligand>
</feature>
<evidence type="ECO:0000313" key="11">
    <source>
        <dbReference type="EMBL" id="GAO97844.1"/>
    </source>
</evidence>
<name>A0A0K8MD66_9PROT</name>
<dbReference type="STRING" id="1629334.Cva_00484"/>
<feature type="active site" description="Acyl-thioester intermediate" evidence="5 7">
    <location>
        <position position="171"/>
    </location>
</feature>
<dbReference type="SUPFAM" id="SSF55681">
    <property type="entry name" value="Class II aaRS and biotin synthetases"/>
    <property type="match status" value="1"/>
</dbReference>
<dbReference type="UniPathway" id="UPA00538">
    <property type="reaction ID" value="UER00592"/>
</dbReference>
<evidence type="ECO:0000313" key="12">
    <source>
        <dbReference type="Proteomes" id="UP000036771"/>
    </source>
</evidence>
<dbReference type="GO" id="GO:0005737">
    <property type="term" value="C:cytoplasm"/>
    <property type="evidence" value="ECO:0007669"/>
    <property type="project" value="UniProtKB-SubCell"/>
</dbReference>
<proteinExistence type="inferred from homology"/>
<evidence type="ECO:0000256" key="6">
    <source>
        <dbReference type="PIRNR" id="PIRNR016262"/>
    </source>
</evidence>
<evidence type="ECO:0000259" key="10">
    <source>
        <dbReference type="PROSITE" id="PS51733"/>
    </source>
</evidence>
<dbReference type="OrthoDB" id="9787061at2"/>
<feature type="binding site" evidence="5 8">
    <location>
        <begin position="140"/>
        <end position="142"/>
    </location>
    <ligand>
        <name>substrate</name>
    </ligand>
</feature>
<protein>
    <recommendedName>
        <fullName evidence="5 6">Octanoyltransferase</fullName>
        <ecNumber evidence="5 6">2.3.1.181</ecNumber>
    </recommendedName>
    <alternativeName>
        <fullName evidence="5">Lipoate-protein ligase B</fullName>
    </alternativeName>
    <alternativeName>
        <fullName evidence="5">Lipoyl/octanoyl transferase</fullName>
    </alternativeName>
    <alternativeName>
        <fullName evidence="5">Octanoyl-[acyl-carrier-protein]-protein N-octanoyltransferase</fullName>
    </alternativeName>
</protein>
<dbReference type="Proteomes" id="UP000036771">
    <property type="component" value="Unassembled WGS sequence"/>
</dbReference>